<dbReference type="STRING" id="1798644.A2122_02180"/>
<dbReference type="EMBL" id="MHKU01000030">
    <property type="protein sequence ID" value="OGY96482.1"/>
    <property type="molecule type" value="Genomic_DNA"/>
</dbReference>
<comment type="caution">
    <text evidence="1">The sequence shown here is derived from an EMBL/GenBank/DDBJ whole genome shotgun (WGS) entry which is preliminary data.</text>
</comment>
<protein>
    <submittedName>
        <fullName evidence="1">Uncharacterized protein</fullName>
    </submittedName>
</protein>
<organism evidence="1 2">
    <name type="scientific">Candidatus Liptonbacteria bacterium GWB1_49_6</name>
    <dbReference type="NCBI Taxonomy" id="1798644"/>
    <lineage>
        <taxon>Bacteria</taxon>
        <taxon>Candidatus Liptoniibacteriota</taxon>
    </lineage>
</organism>
<name>A0A1G2C4Y9_9BACT</name>
<evidence type="ECO:0000313" key="1">
    <source>
        <dbReference type="EMBL" id="OGY96482.1"/>
    </source>
</evidence>
<reference evidence="1 2" key="1">
    <citation type="journal article" date="2016" name="Nat. Commun.">
        <title>Thousands of microbial genomes shed light on interconnected biogeochemical processes in an aquifer system.</title>
        <authorList>
            <person name="Anantharaman K."/>
            <person name="Brown C.T."/>
            <person name="Hug L.A."/>
            <person name="Sharon I."/>
            <person name="Castelle C.J."/>
            <person name="Probst A.J."/>
            <person name="Thomas B.C."/>
            <person name="Singh A."/>
            <person name="Wilkins M.J."/>
            <person name="Karaoz U."/>
            <person name="Brodie E.L."/>
            <person name="Williams K.H."/>
            <person name="Hubbard S.S."/>
            <person name="Banfield J.F."/>
        </authorList>
    </citation>
    <scope>NUCLEOTIDE SEQUENCE [LARGE SCALE GENOMIC DNA]</scope>
</reference>
<dbReference type="Proteomes" id="UP000176648">
    <property type="component" value="Unassembled WGS sequence"/>
</dbReference>
<dbReference type="AlphaFoldDB" id="A0A1G2C4Y9"/>
<gene>
    <name evidence="1" type="ORF">A2122_02180</name>
</gene>
<sequence length="114" mass="13095">MPRRKGAKEIKKIAKLFGITEEAVKRGMGLLGEIRYDEPKRPLKSGTEKFVMCKISKPFGIYEGLTKEDKEKILDYMITETLPDGTKIQSYRTAVKRLKFAKRLEQQSKKAQEG</sequence>
<accession>A0A1G2C4Y9</accession>
<proteinExistence type="predicted"/>
<evidence type="ECO:0000313" key="2">
    <source>
        <dbReference type="Proteomes" id="UP000176648"/>
    </source>
</evidence>